<feature type="domain" description="DUF6285" evidence="1">
    <location>
        <begin position="27"/>
        <end position="117"/>
    </location>
</feature>
<dbReference type="Pfam" id="PF19802">
    <property type="entry name" value="DUF6285"/>
    <property type="match status" value="1"/>
</dbReference>
<dbReference type="RefSeq" id="WP_006958720.1">
    <property type="nucleotide sequence ID" value="NZ_CAVK010000136.1"/>
</dbReference>
<gene>
    <name evidence="2" type="ORF">EBBID32_27510</name>
</gene>
<dbReference type="EMBL" id="CAVK010000136">
    <property type="protein sequence ID" value="CCW18398.1"/>
    <property type="molecule type" value="Genomic_DNA"/>
</dbReference>
<name>N1MSJ9_9SPHN</name>
<evidence type="ECO:0000259" key="1">
    <source>
        <dbReference type="Pfam" id="PF19802"/>
    </source>
</evidence>
<organism evidence="2 3">
    <name type="scientific">Sphingobium indicum BiD32</name>
    <dbReference type="NCBI Taxonomy" id="1301087"/>
    <lineage>
        <taxon>Bacteria</taxon>
        <taxon>Pseudomonadati</taxon>
        <taxon>Pseudomonadota</taxon>
        <taxon>Alphaproteobacteria</taxon>
        <taxon>Sphingomonadales</taxon>
        <taxon>Sphingomonadaceae</taxon>
        <taxon>Sphingobium</taxon>
    </lineage>
</organism>
<comment type="caution">
    <text evidence="2">The sequence shown here is derived from an EMBL/GenBank/DDBJ whole genome shotgun (WGS) entry which is preliminary data.</text>
</comment>
<dbReference type="Proteomes" id="UP000013201">
    <property type="component" value="Unassembled WGS sequence"/>
</dbReference>
<sequence>MSHPSKPTNAADLVNLVASYLREDLRPSLGGRHKFLALVAANALSIVARELQLGLAADRRECDRLAHLFSRAGDLDSLNRDLCEALADGRMDEDTPELLPHLFASTMDRLAIDQPQYAAYRRELSEYPDGYTMRLGGGDSFGSHTAPQHRGAAQ</sequence>
<reference evidence="3" key="2">
    <citation type="submission" date="2013-04" db="EMBL/GenBank/DDBJ databases">
        <title>Bisphenol A degrading Sphingobium sp. strain BiD32.</title>
        <authorList>
            <person name="Nielsen J.L."/>
            <person name="Zhou N.A."/>
            <person name="Kjeldal H."/>
        </authorList>
    </citation>
    <scope>NUCLEOTIDE SEQUENCE [LARGE SCALE GENOMIC DNA]</scope>
    <source>
        <strain evidence="3">BiD32</strain>
    </source>
</reference>
<reference evidence="2 3" key="1">
    <citation type="submission" date="2013-03" db="EMBL/GenBank/DDBJ databases">
        <authorList>
            <person name="Le V."/>
        </authorList>
    </citation>
    <scope>NUCLEOTIDE SEQUENCE [LARGE SCALE GENOMIC DNA]</scope>
    <source>
        <strain evidence="2 3">BiD32</strain>
    </source>
</reference>
<proteinExistence type="predicted"/>
<evidence type="ECO:0000313" key="3">
    <source>
        <dbReference type="Proteomes" id="UP000013201"/>
    </source>
</evidence>
<accession>N1MSJ9</accession>
<protein>
    <recommendedName>
        <fullName evidence="1">DUF6285 domain-containing protein</fullName>
    </recommendedName>
</protein>
<keyword evidence="3" id="KW-1185">Reference proteome</keyword>
<dbReference type="InterPro" id="IPR046252">
    <property type="entry name" value="DUF6285"/>
</dbReference>
<dbReference type="AlphaFoldDB" id="N1MSJ9"/>
<evidence type="ECO:0000313" key="2">
    <source>
        <dbReference type="EMBL" id="CCW18398.1"/>
    </source>
</evidence>